<sequence length="51" mass="5969">MFECEVLNNHKASLKCNINQSYLLALSIFVLLFSRNPDVIGSLYVLFFRWT</sequence>
<reference evidence="1" key="2">
    <citation type="journal article" date="2015" name="Fish Shellfish Immunol.">
        <title>Early steps in the European eel (Anguilla anguilla)-Vibrio vulnificus interaction in the gills: Role of the RtxA13 toxin.</title>
        <authorList>
            <person name="Callol A."/>
            <person name="Pajuelo D."/>
            <person name="Ebbesson L."/>
            <person name="Teles M."/>
            <person name="MacKenzie S."/>
            <person name="Amaro C."/>
        </authorList>
    </citation>
    <scope>NUCLEOTIDE SEQUENCE</scope>
</reference>
<protein>
    <submittedName>
        <fullName evidence="1">Uncharacterized protein</fullName>
    </submittedName>
</protein>
<name>A0A0E9RG93_ANGAN</name>
<dbReference type="AlphaFoldDB" id="A0A0E9RG93"/>
<evidence type="ECO:0000313" key="1">
    <source>
        <dbReference type="EMBL" id="JAH27363.1"/>
    </source>
</evidence>
<dbReference type="EMBL" id="GBXM01073411">
    <property type="protein sequence ID" value="JAH35166.1"/>
    <property type="molecule type" value="Transcribed_RNA"/>
</dbReference>
<dbReference type="EMBL" id="GBXM01081214">
    <property type="protein sequence ID" value="JAH27363.1"/>
    <property type="molecule type" value="Transcribed_RNA"/>
</dbReference>
<accession>A0A0E9RG93</accession>
<proteinExistence type="predicted"/>
<dbReference type="EMBL" id="GBXM01069200">
    <property type="protein sequence ID" value="JAH39377.1"/>
    <property type="molecule type" value="Transcribed_RNA"/>
</dbReference>
<reference evidence="1" key="1">
    <citation type="submission" date="2014-11" db="EMBL/GenBank/DDBJ databases">
        <authorList>
            <person name="Amaro Gonzalez C."/>
        </authorList>
    </citation>
    <scope>NUCLEOTIDE SEQUENCE</scope>
</reference>
<organism evidence="1">
    <name type="scientific">Anguilla anguilla</name>
    <name type="common">European freshwater eel</name>
    <name type="synonym">Muraena anguilla</name>
    <dbReference type="NCBI Taxonomy" id="7936"/>
    <lineage>
        <taxon>Eukaryota</taxon>
        <taxon>Metazoa</taxon>
        <taxon>Chordata</taxon>
        <taxon>Craniata</taxon>
        <taxon>Vertebrata</taxon>
        <taxon>Euteleostomi</taxon>
        <taxon>Actinopterygii</taxon>
        <taxon>Neopterygii</taxon>
        <taxon>Teleostei</taxon>
        <taxon>Anguilliformes</taxon>
        <taxon>Anguillidae</taxon>
        <taxon>Anguilla</taxon>
    </lineage>
</organism>